<proteinExistence type="predicted"/>
<accession>A0A7S3AZ81</accession>
<evidence type="ECO:0000313" key="2">
    <source>
        <dbReference type="EMBL" id="CAE0117993.1"/>
    </source>
</evidence>
<protein>
    <submittedName>
        <fullName evidence="2">Uncharacterized protein</fullName>
    </submittedName>
</protein>
<dbReference type="EMBL" id="HBHX01033657">
    <property type="protein sequence ID" value="CAE0117993.1"/>
    <property type="molecule type" value="Transcribed_RNA"/>
</dbReference>
<organism evidence="2">
    <name type="scientific">Haptolina ericina</name>
    <dbReference type="NCBI Taxonomy" id="156174"/>
    <lineage>
        <taxon>Eukaryota</taxon>
        <taxon>Haptista</taxon>
        <taxon>Haptophyta</taxon>
        <taxon>Prymnesiophyceae</taxon>
        <taxon>Prymnesiales</taxon>
        <taxon>Prymnesiaceae</taxon>
        <taxon>Haptolina</taxon>
    </lineage>
</organism>
<feature type="region of interest" description="Disordered" evidence="1">
    <location>
        <begin position="260"/>
        <end position="279"/>
    </location>
</feature>
<sequence>MRRLALGFHGEFVRSPVEMGGQIANCPHPPCCADYFSLEAHMKSSLVTPLRNTGIRIWVYVDTVSSGCNATDAAFLESLSPRSYRLQSRRLPSVAASYVSVLLLMLADSNALDAFILTRPDLRYAMPITHMDIDWNRTNYAFKDVERSWKLCNMTSDLFIAAPIGHAQPLINAIDASAFKTFGFHGLCNQFNHGSVHFTYTHMAGAIGRRNVRFIESGFCSSDPNSEERFLKCNLVTIERTCRPLSMAVECGEESAMGHGAPLSTSLQRTVHPHSDQRI</sequence>
<reference evidence="2" key="1">
    <citation type="submission" date="2021-01" db="EMBL/GenBank/DDBJ databases">
        <authorList>
            <person name="Corre E."/>
            <person name="Pelletier E."/>
            <person name="Niang G."/>
            <person name="Scheremetjew M."/>
            <person name="Finn R."/>
            <person name="Kale V."/>
            <person name="Holt S."/>
            <person name="Cochrane G."/>
            <person name="Meng A."/>
            <person name="Brown T."/>
            <person name="Cohen L."/>
        </authorList>
    </citation>
    <scope>NUCLEOTIDE SEQUENCE</scope>
    <source>
        <strain evidence="2">CCMP281</strain>
    </source>
</reference>
<evidence type="ECO:0000256" key="1">
    <source>
        <dbReference type="SAM" id="MobiDB-lite"/>
    </source>
</evidence>
<dbReference type="AlphaFoldDB" id="A0A7S3AZ81"/>
<gene>
    <name evidence="2" type="ORF">HERI1096_LOCUS18692</name>
</gene>
<name>A0A7S3AZ81_9EUKA</name>